<feature type="transmembrane region" description="Helical" evidence="14">
    <location>
        <begin position="144"/>
        <end position="166"/>
    </location>
</feature>
<accession>A0ABX8EIU5</accession>
<gene>
    <name evidence="16" type="primary">rip3</name>
    <name evidence="16" type="ORF">ENKNEFLB_02407</name>
</gene>
<dbReference type="PANTHER" id="PTHR39188">
    <property type="entry name" value="MEMBRANE-ASSOCIATED ZINC METALLOPROTEASE M50B"/>
    <property type="match status" value="1"/>
</dbReference>
<comment type="cofactor">
    <cofactor evidence="14">
        <name>Zn(2+)</name>
        <dbReference type="ChEBI" id="CHEBI:29105"/>
    </cofactor>
    <text evidence="14">Binds 1 zinc ion per subunit.</text>
</comment>
<dbReference type="EMBL" id="CP075371">
    <property type="protein sequence ID" value="QVT80017.1"/>
    <property type="molecule type" value="Genomic_DNA"/>
</dbReference>
<feature type="domain" description="Peptidase M50" evidence="15">
    <location>
        <begin position="139"/>
        <end position="197"/>
    </location>
</feature>
<dbReference type="RefSeq" id="WP_214055641.1">
    <property type="nucleotide sequence ID" value="NZ_BAAAHS010000218.1"/>
</dbReference>
<evidence type="ECO:0000259" key="15">
    <source>
        <dbReference type="Pfam" id="PF02163"/>
    </source>
</evidence>
<feature type="transmembrane region" description="Helical" evidence="14">
    <location>
        <begin position="27"/>
        <end position="46"/>
    </location>
</feature>
<dbReference type="InterPro" id="IPR016483">
    <property type="entry name" value="UCP006404_Pept_M50_CBS"/>
</dbReference>
<evidence type="ECO:0000313" key="17">
    <source>
        <dbReference type="Proteomes" id="UP000679307"/>
    </source>
</evidence>
<evidence type="ECO:0000256" key="7">
    <source>
        <dbReference type="ARBA" id="ARBA00022737"/>
    </source>
</evidence>
<keyword evidence="11 14" id="KW-0482">Metalloprotease</keyword>
<dbReference type="CDD" id="cd06164">
    <property type="entry name" value="S2P-M50_SpoIVFB_CBS"/>
    <property type="match status" value="1"/>
</dbReference>
<keyword evidence="12" id="KW-0129">CBS domain</keyword>
<evidence type="ECO:0000256" key="11">
    <source>
        <dbReference type="ARBA" id="ARBA00023049"/>
    </source>
</evidence>
<dbReference type="PIRSF" id="PIRSF006404">
    <property type="entry name" value="UCP006404_Pept_M50_CBS"/>
    <property type="match status" value="1"/>
</dbReference>
<evidence type="ECO:0000256" key="6">
    <source>
        <dbReference type="ARBA" id="ARBA00022723"/>
    </source>
</evidence>
<evidence type="ECO:0000256" key="9">
    <source>
        <dbReference type="ARBA" id="ARBA00022833"/>
    </source>
</evidence>
<evidence type="ECO:0000256" key="12">
    <source>
        <dbReference type="ARBA" id="ARBA00023122"/>
    </source>
</evidence>
<evidence type="ECO:0000256" key="14">
    <source>
        <dbReference type="PIRNR" id="PIRNR006404"/>
    </source>
</evidence>
<keyword evidence="6 14" id="KW-0479">Metal-binding</keyword>
<comment type="similarity">
    <text evidence="2 14">Belongs to the peptidase M50B family.</text>
</comment>
<dbReference type="InterPro" id="IPR008915">
    <property type="entry name" value="Peptidase_M50"/>
</dbReference>
<keyword evidence="7" id="KW-0677">Repeat</keyword>
<keyword evidence="8 14" id="KW-0378">Hydrolase</keyword>
<evidence type="ECO:0000256" key="13">
    <source>
        <dbReference type="ARBA" id="ARBA00023136"/>
    </source>
</evidence>
<keyword evidence="4 14" id="KW-0645">Protease</keyword>
<evidence type="ECO:0000256" key="5">
    <source>
        <dbReference type="ARBA" id="ARBA00022692"/>
    </source>
</evidence>
<feature type="transmembrane region" description="Helical" evidence="14">
    <location>
        <begin position="58"/>
        <end position="76"/>
    </location>
</feature>
<feature type="transmembrane region" description="Helical" evidence="14">
    <location>
        <begin position="223"/>
        <end position="242"/>
    </location>
</feature>
<dbReference type="Proteomes" id="UP000679307">
    <property type="component" value="Chromosome"/>
</dbReference>
<dbReference type="GO" id="GO:0008237">
    <property type="term" value="F:metallopeptidase activity"/>
    <property type="evidence" value="ECO:0007669"/>
    <property type="project" value="UniProtKB-KW"/>
</dbReference>
<dbReference type="Pfam" id="PF02163">
    <property type="entry name" value="Peptidase_M50"/>
    <property type="match status" value="2"/>
</dbReference>
<name>A0ABX8EIU5_9ACTN</name>
<keyword evidence="13 14" id="KW-0472">Membrane</keyword>
<proteinExistence type="inferred from homology"/>
<organism evidence="16 17">
    <name type="scientific">Nocardioides aquaticus</name>
    <dbReference type="NCBI Taxonomy" id="160826"/>
    <lineage>
        <taxon>Bacteria</taxon>
        <taxon>Bacillati</taxon>
        <taxon>Actinomycetota</taxon>
        <taxon>Actinomycetes</taxon>
        <taxon>Propionibacteriales</taxon>
        <taxon>Nocardioidaceae</taxon>
        <taxon>Nocardioides</taxon>
    </lineage>
</organism>
<dbReference type="SUPFAM" id="SSF54631">
    <property type="entry name" value="CBS-domain pair"/>
    <property type="match status" value="1"/>
</dbReference>
<feature type="transmembrane region" description="Helical" evidence="14">
    <location>
        <begin position="118"/>
        <end position="138"/>
    </location>
</feature>
<evidence type="ECO:0000256" key="4">
    <source>
        <dbReference type="ARBA" id="ARBA00022670"/>
    </source>
</evidence>
<keyword evidence="10 14" id="KW-1133">Transmembrane helix</keyword>
<feature type="transmembrane region" description="Helical" evidence="14">
    <location>
        <begin position="187"/>
        <end position="211"/>
    </location>
</feature>
<evidence type="ECO:0000256" key="10">
    <source>
        <dbReference type="ARBA" id="ARBA00022989"/>
    </source>
</evidence>
<reference evidence="16 17" key="1">
    <citation type="submission" date="2021-05" db="EMBL/GenBank/DDBJ databases">
        <title>Complete genome of Nocardioides aquaticus KCTC 9944T isolated from meromictic and hypersaline Ekho Lake, Antarctica.</title>
        <authorList>
            <person name="Hwang K."/>
            <person name="Kim K.M."/>
            <person name="Choe H."/>
        </authorList>
    </citation>
    <scope>NUCLEOTIDE SEQUENCE [LARGE SCALE GENOMIC DNA]</scope>
    <source>
        <strain evidence="16 17">KCTC 9944</strain>
    </source>
</reference>
<evidence type="ECO:0000256" key="2">
    <source>
        <dbReference type="ARBA" id="ARBA00007931"/>
    </source>
</evidence>
<evidence type="ECO:0000256" key="3">
    <source>
        <dbReference type="ARBA" id="ARBA00022475"/>
    </source>
</evidence>
<keyword evidence="3 14" id="KW-1003">Cell membrane</keyword>
<sequence>MSVPASPPSAPRPVGTVRLATVGGTQILVSYTTLLFAAVFAVILAPQVEAVRPGLGPLRYLAGAVFAALLYLAVLLHEISHALVARRFGTVVPSITLHFLGGMTAVQGEARSPRQEFWVAVVGPLTSLAVGGVAWLAYQQADQGLVGLFLFGLAAGNLLIGVLNLVPGLPLDGGRVFKAAVWKVSGSALRGVVVAAWAGRATAVVLLAWPLLAEAVLDLRPGITDYVVAFLLAAFIWTTASAELANARLRSRFPALEARRLARRTLSVPHDLPLAEAVRRAQDAQAGGIVTLTAAGVPVGVVNEAALVATPEDRRPWVPTSSVARSLEPGLSLPVGLRGEELVTALNRAPAREYLLVQEDGSVYGVLSLADVDRAVRGAGGAR</sequence>
<dbReference type="PANTHER" id="PTHR39188:SF3">
    <property type="entry name" value="STAGE IV SPORULATION PROTEIN FB"/>
    <property type="match status" value="1"/>
</dbReference>
<evidence type="ECO:0000313" key="16">
    <source>
        <dbReference type="EMBL" id="QVT80017.1"/>
    </source>
</evidence>
<evidence type="ECO:0000256" key="8">
    <source>
        <dbReference type="ARBA" id="ARBA00022801"/>
    </source>
</evidence>
<keyword evidence="17" id="KW-1185">Reference proteome</keyword>
<feature type="domain" description="Peptidase M50" evidence="15">
    <location>
        <begin position="66"/>
        <end position="138"/>
    </location>
</feature>
<keyword evidence="5 14" id="KW-0812">Transmembrane</keyword>
<evidence type="ECO:0000256" key="1">
    <source>
        <dbReference type="ARBA" id="ARBA00004651"/>
    </source>
</evidence>
<dbReference type="InterPro" id="IPR046342">
    <property type="entry name" value="CBS_dom_sf"/>
</dbReference>
<keyword evidence="9 14" id="KW-0862">Zinc</keyword>
<comment type="subcellular location">
    <subcellularLocation>
        <location evidence="1 14">Cell membrane</location>
        <topology evidence="1 14">Multi-pass membrane protein</topology>
    </subcellularLocation>
</comment>
<feature type="transmembrane region" description="Helical" evidence="14">
    <location>
        <begin position="88"/>
        <end position="106"/>
    </location>
</feature>
<protein>
    <recommendedName>
        <fullName evidence="14">Zinc metalloprotease</fullName>
    </recommendedName>
</protein>